<dbReference type="AlphaFoldDB" id="A0A5T9SM32"/>
<reference evidence="1" key="1">
    <citation type="submission" date="2018-10" db="EMBL/GenBank/DDBJ databases">
        <authorList>
            <consortium name="Veterinary Laboratory Investigation and Response Network"/>
        </authorList>
    </citation>
    <scope>NUCLEOTIDE SEQUENCE</scope>
    <source>
        <strain evidence="1">SAL-18-VL-OH-GA-0003</strain>
    </source>
</reference>
<organism evidence="1">
    <name type="scientific">Salmonella enterica</name>
    <name type="common">Salmonella choleraesuis</name>
    <dbReference type="NCBI Taxonomy" id="28901"/>
    <lineage>
        <taxon>Bacteria</taxon>
        <taxon>Pseudomonadati</taxon>
        <taxon>Pseudomonadota</taxon>
        <taxon>Gammaproteobacteria</taxon>
        <taxon>Enterobacterales</taxon>
        <taxon>Enterobacteriaceae</taxon>
        <taxon>Salmonella</taxon>
    </lineage>
</organism>
<comment type="caution">
    <text evidence="1">The sequence shown here is derived from an EMBL/GenBank/DDBJ whole genome shotgun (WGS) entry which is preliminary data.</text>
</comment>
<protein>
    <submittedName>
        <fullName evidence="1">Uncharacterized protein</fullName>
    </submittedName>
</protein>
<proteinExistence type="predicted"/>
<evidence type="ECO:0000313" key="1">
    <source>
        <dbReference type="EMBL" id="EBO1428247.1"/>
    </source>
</evidence>
<sequence length="65" mass="7065">MTLTRTQQSTLRMIAGGLTRVAPNNKTALALKKAGLVTFNPSFGWSCTKSGLEKNQELIGMRKPT</sequence>
<gene>
    <name evidence="1" type="ORF">D5Q97_23545</name>
</gene>
<name>A0A5T9SM32_SALER</name>
<accession>A0A5T9SM32</accession>
<dbReference type="EMBL" id="AAGHOJ010000075">
    <property type="protein sequence ID" value="EBO1428247.1"/>
    <property type="molecule type" value="Genomic_DNA"/>
</dbReference>